<comment type="caution">
    <text evidence="3">The sequence shown here is derived from an EMBL/GenBank/DDBJ whole genome shotgun (WGS) entry which is preliminary data.</text>
</comment>
<dbReference type="EMBL" id="CAXLJM020000010">
    <property type="protein sequence ID" value="CAL8076127.1"/>
    <property type="molecule type" value="Genomic_DNA"/>
</dbReference>
<evidence type="ECO:0000259" key="2">
    <source>
        <dbReference type="Pfam" id="PF02373"/>
    </source>
</evidence>
<dbReference type="InterPro" id="IPR003347">
    <property type="entry name" value="JmjC_dom"/>
</dbReference>
<dbReference type="Gene3D" id="2.60.120.650">
    <property type="entry name" value="Cupin"/>
    <property type="match status" value="1"/>
</dbReference>
<organism evidence="3 4">
    <name type="scientific">Orchesella dallaii</name>
    <dbReference type="NCBI Taxonomy" id="48710"/>
    <lineage>
        <taxon>Eukaryota</taxon>
        <taxon>Metazoa</taxon>
        <taxon>Ecdysozoa</taxon>
        <taxon>Arthropoda</taxon>
        <taxon>Hexapoda</taxon>
        <taxon>Collembola</taxon>
        <taxon>Entomobryomorpha</taxon>
        <taxon>Entomobryoidea</taxon>
        <taxon>Orchesellidae</taxon>
        <taxon>Orchesellinae</taxon>
        <taxon>Orchesella</taxon>
    </lineage>
</organism>
<feature type="region of interest" description="Disordered" evidence="1">
    <location>
        <begin position="205"/>
        <end position="286"/>
    </location>
</feature>
<gene>
    <name evidence="3" type="ORF">ODALV1_LOCUS3366</name>
</gene>
<keyword evidence="4" id="KW-1185">Reference proteome</keyword>
<evidence type="ECO:0000313" key="4">
    <source>
        <dbReference type="Proteomes" id="UP001642540"/>
    </source>
</evidence>
<protein>
    <recommendedName>
        <fullName evidence="2">JmjC domain-containing protein</fullName>
    </recommendedName>
</protein>
<feature type="compositionally biased region" description="Polar residues" evidence="1">
    <location>
        <begin position="261"/>
        <end position="274"/>
    </location>
</feature>
<dbReference type="Pfam" id="PF02373">
    <property type="entry name" value="JmjC"/>
    <property type="match status" value="1"/>
</dbReference>
<feature type="compositionally biased region" description="Acidic residues" evidence="1">
    <location>
        <begin position="228"/>
        <end position="238"/>
    </location>
</feature>
<feature type="compositionally biased region" description="Basic and acidic residues" evidence="1">
    <location>
        <begin position="206"/>
        <end position="226"/>
    </location>
</feature>
<feature type="domain" description="JmjC" evidence="2">
    <location>
        <begin position="5"/>
        <end position="100"/>
    </location>
</feature>
<evidence type="ECO:0000256" key="1">
    <source>
        <dbReference type="SAM" id="MobiDB-lite"/>
    </source>
</evidence>
<sequence>MESENINIDGATKCWIVQPSRNYAAASNIIRSHLGEKNKSNTLCDNFLNHKMHFIDPSLLADNDLDVFLIEQEEGMLVYTGENGLHEVWNNGYNHCVAFNAINETWIKNYHKRSPCIWNICKSESVAKNVEPILSAVDLFRFLRYFNSTDYEHYFAEPMDDDVIDDCDEDAVTLEYLIGGDVVPNSGSVIDCTLTCDISLSQQQKQQKEQQQQEKHDKEQDQHPQDQDQQDQDQQDQDQQDHDQQDQDQQDQDQQQLQPQPNSLQMASGDSISPSKDVVQERNRKRKRKTDYSKLYYFLTKDGKYKCKLCDDYETDSEKSGAIRKHTSRHKAMFECEFCLSLFKSESFRNTHEVICSKKV</sequence>
<dbReference type="Proteomes" id="UP001642540">
    <property type="component" value="Unassembled WGS sequence"/>
</dbReference>
<name>A0ABP1PVV1_9HEXA</name>
<dbReference type="SUPFAM" id="SSF51197">
    <property type="entry name" value="Clavaminate synthase-like"/>
    <property type="match status" value="1"/>
</dbReference>
<evidence type="ECO:0000313" key="3">
    <source>
        <dbReference type="EMBL" id="CAL8076127.1"/>
    </source>
</evidence>
<accession>A0ABP1PVV1</accession>
<proteinExistence type="predicted"/>
<reference evidence="3 4" key="1">
    <citation type="submission" date="2024-08" db="EMBL/GenBank/DDBJ databases">
        <authorList>
            <person name="Cucini C."/>
            <person name="Frati F."/>
        </authorList>
    </citation>
    <scope>NUCLEOTIDE SEQUENCE [LARGE SCALE GENOMIC DNA]</scope>
</reference>